<evidence type="ECO:0000313" key="2">
    <source>
        <dbReference type="Proteomes" id="UP000240608"/>
    </source>
</evidence>
<protein>
    <submittedName>
        <fullName evidence="1">Uncharacterized protein</fullName>
    </submittedName>
</protein>
<gene>
    <name evidence="1" type="ORF">C9994_13450</name>
</gene>
<dbReference type="EMBL" id="PYVU01000190">
    <property type="protein sequence ID" value="PTB92957.1"/>
    <property type="molecule type" value="Genomic_DNA"/>
</dbReference>
<evidence type="ECO:0000313" key="1">
    <source>
        <dbReference type="EMBL" id="PTB92957.1"/>
    </source>
</evidence>
<proteinExistence type="predicted"/>
<reference evidence="1 2" key="1">
    <citation type="submission" date="2018-03" db="EMBL/GenBank/DDBJ databases">
        <title>Cross-interface Injection: A General Nanoliter Liquid Handling Method Applied to Single Cells Genome Amplification Automated Nanoliter Liquid Handling Applied to Single Cell Multiple Displacement Amplification.</title>
        <authorList>
            <person name="Yun J."/>
            <person name="Xu P."/>
            <person name="Xu J."/>
            <person name="Dai X."/>
            <person name="Wang Y."/>
            <person name="Zheng X."/>
            <person name="Cao C."/>
            <person name="Yi Q."/>
            <person name="Zhu Y."/>
            <person name="Wang L."/>
            <person name="Dong Z."/>
            <person name="Huang Y."/>
            <person name="Huang L."/>
            <person name="Du W."/>
        </authorList>
    </citation>
    <scope>NUCLEOTIDE SEQUENCE [LARGE SCALE GENOMIC DNA]</scope>
    <source>
        <strain evidence="1 2">Z-D1-2</strain>
    </source>
</reference>
<name>A0A2T4DGT4_9BACT</name>
<organism evidence="1 2">
    <name type="scientific">Marivirga lumbricoides</name>
    <dbReference type="NCBI Taxonomy" id="1046115"/>
    <lineage>
        <taxon>Bacteria</taxon>
        <taxon>Pseudomonadati</taxon>
        <taxon>Bacteroidota</taxon>
        <taxon>Cytophagia</taxon>
        <taxon>Cytophagales</taxon>
        <taxon>Marivirgaceae</taxon>
        <taxon>Marivirga</taxon>
    </lineage>
</organism>
<comment type="caution">
    <text evidence="1">The sequence shown here is derived from an EMBL/GenBank/DDBJ whole genome shotgun (WGS) entry which is preliminary data.</text>
</comment>
<accession>A0A2T4DGT4</accession>
<dbReference type="AlphaFoldDB" id="A0A2T4DGT4"/>
<dbReference type="Proteomes" id="UP000240608">
    <property type="component" value="Unassembled WGS sequence"/>
</dbReference>
<sequence>MGYNVYLFRKEVKEKFPTDFEFMENEDLIDSFSSEQFDKLKTRLLKYGYQIENESEKEVSFNFKGGEHGINATLSEKSLFFSSGFSDNGVAEISLTSSELTDSGEFAKLDPQDGNWEEAW</sequence>